<comment type="caution">
    <text evidence="1">The sequence shown here is derived from an EMBL/GenBank/DDBJ whole genome shotgun (WGS) entry which is preliminary data.</text>
</comment>
<sequence length="75" mass="8467">MHDRMTANGNSPLDSMRTLEHYLSDIMRAGTADTPEHVKGKFIIQHFGVFGACEFFWIKNLLLEEVGDNSLSIVL</sequence>
<gene>
    <name evidence="1" type="ORF">K0M31_018421</name>
</gene>
<organism evidence="1 2">
    <name type="scientific">Melipona bicolor</name>
    <dbReference type="NCBI Taxonomy" id="60889"/>
    <lineage>
        <taxon>Eukaryota</taxon>
        <taxon>Metazoa</taxon>
        <taxon>Ecdysozoa</taxon>
        <taxon>Arthropoda</taxon>
        <taxon>Hexapoda</taxon>
        <taxon>Insecta</taxon>
        <taxon>Pterygota</taxon>
        <taxon>Neoptera</taxon>
        <taxon>Endopterygota</taxon>
        <taxon>Hymenoptera</taxon>
        <taxon>Apocrita</taxon>
        <taxon>Aculeata</taxon>
        <taxon>Apoidea</taxon>
        <taxon>Anthophila</taxon>
        <taxon>Apidae</taxon>
        <taxon>Melipona</taxon>
    </lineage>
</organism>
<name>A0AA40KRP1_9HYME</name>
<reference evidence="1" key="1">
    <citation type="submission" date="2021-10" db="EMBL/GenBank/DDBJ databases">
        <title>Melipona bicolor Genome sequencing and assembly.</title>
        <authorList>
            <person name="Araujo N.S."/>
            <person name="Arias M.C."/>
        </authorList>
    </citation>
    <scope>NUCLEOTIDE SEQUENCE</scope>
    <source>
        <strain evidence="1">USP_2M_L1-L4_2017</strain>
        <tissue evidence="1">Whole body</tissue>
    </source>
</reference>
<evidence type="ECO:0000313" key="1">
    <source>
        <dbReference type="EMBL" id="KAK1130283.1"/>
    </source>
</evidence>
<dbReference type="EMBL" id="JAHYIQ010000007">
    <property type="protein sequence ID" value="KAK1130283.1"/>
    <property type="molecule type" value="Genomic_DNA"/>
</dbReference>
<protein>
    <submittedName>
        <fullName evidence="1">Uncharacterized protein</fullName>
    </submittedName>
</protein>
<keyword evidence="2" id="KW-1185">Reference proteome</keyword>
<dbReference type="AlphaFoldDB" id="A0AA40KRP1"/>
<dbReference type="Proteomes" id="UP001177670">
    <property type="component" value="Unassembled WGS sequence"/>
</dbReference>
<accession>A0AA40KRP1</accession>
<evidence type="ECO:0000313" key="2">
    <source>
        <dbReference type="Proteomes" id="UP001177670"/>
    </source>
</evidence>
<proteinExistence type="predicted"/>